<dbReference type="Proteomes" id="UP000605670">
    <property type="component" value="Unassembled WGS sequence"/>
</dbReference>
<reference evidence="2" key="2">
    <citation type="submission" date="2020-09" db="EMBL/GenBank/DDBJ databases">
        <authorList>
            <person name="Sun Q."/>
            <person name="Zhou Y."/>
        </authorList>
    </citation>
    <scope>NUCLEOTIDE SEQUENCE</scope>
    <source>
        <strain evidence="2">CGMCC 1.12160</strain>
    </source>
</reference>
<accession>A0A917F8E7</accession>
<dbReference type="RefSeq" id="WP_229735240.1">
    <property type="nucleotide sequence ID" value="NZ_BAABKH010000014.1"/>
</dbReference>
<dbReference type="Pfam" id="PF13193">
    <property type="entry name" value="AMP-binding_C"/>
    <property type="match status" value="1"/>
</dbReference>
<dbReference type="InterPro" id="IPR045851">
    <property type="entry name" value="AMP-bd_C_sf"/>
</dbReference>
<evidence type="ECO:0000313" key="3">
    <source>
        <dbReference type="Proteomes" id="UP000605670"/>
    </source>
</evidence>
<dbReference type="AlphaFoldDB" id="A0A917F8E7"/>
<feature type="domain" description="AMP-binding enzyme C-terminal" evidence="1">
    <location>
        <begin position="2"/>
        <end position="52"/>
    </location>
</feature>
<evidence type="ECO:0000259" key="1">
    <source>
        <dbReference type="Pfam" id="PF13193"/>
    </source>
</evidence>
<dbReference type="SUPFAM" id="SSF56801">
    <property type="entry name" value="Acetyl-CoA synthetase-like"/>
    <property type="match status" value="1"/>
</dbReference>
<keyword evidence="3" id="KW-1185">Reference proteome</keyword>
<dbReference type="InterPro" id="IPR025110">
    <property type="entry name" value="AMP-bd_C"/>
</dbReference>
<gene>
    <name evidence="2" type="ORF">GCM10011366_25310</name>
</gene>
<protein>
    <recommendedName>
        <fullName evidence="1">AMP-binding enzyme C-terminal domain-containing protein</fullName>
    </recommendedName>
</protein>
<organism evidence="2 3">
    <name type="scientific">Ornithinimicrobium tianjinense</name>
    <dbReference type="NCBI Taxonomy" id="1195761"/>
    <lineage>
        <taxon>Bacteria</taxon>
        <taxon>Bacillati</taxon>
        <taxon>Actinomycetota</taxon>
        <taxon>Actinomycetes</taxon>
        <taxon>Micrococcales</taxon>
        <taxon>Ornithinimicrobiaceae</taxon>
        <taxon>Ornithinimicrobium</taxon>
    </lineage>
</organism>
<proteinExistence type="predicted"/>
<dbReference type="EMBL" id="BMEM01000004">
    <property type="protein sequence ID" value="GGF56381.1"/>
    <property type="molecule type" value="Genomic_DNA"/>
</dbReference>
<sequence length="68" mass="7636">MGEHVVAALVLEPGASVDLAAVREWLHGRVSRYALPRAVHVLEELPRSQLGKVLRRRVRELLPPRHDG</sequence>
<evidence type="ECO:0000313" key="2">
    <source>
        <dbReference type="EMBL" id="GGF56381.1"/>
    </source>
</evidence>
<dbReference type="Gene3D" id="3.30.300.30">
    <property type="match status" value="1"/>
</dbReference>
<name>A0A917F8E7_9MICO</name>
<comment type="caution">
    <text evidence="2">The sequence shown here is derived from an EMBL/GenBank/DDBJ whole genome shotgun (WGS) entry which is preliminary data.</text>
</comment>
<reference evidence="2" key="1">
    <citation type="journal article" date="2014" name="Int. J. Syst. Evol. Microbiol.">
        <title>Complete genome sequence of Corynebacterium casei LMG S-19264T (=DSM 44701T), isolated from a smear-ripened cheese.</title>
        <authorList>
            <consortium name="US DOE Joint Genome Institute (JGI-PGF)"/>
            <person name="Walter F."/>
            <person name="Albersmeier A."/>
            <person name="Kalinowski J."/>
            <person name="Ruckert C."/>
        </authorList>
    </citation>
    <scope>NUCLEOTIDE SEQUENCE</scope>
    <source>
        <strain evidence="2">CGMCC 1.12160</strain>
    </source>
</reference>